<dbReference type="Proteomes" id="UP000603865">
    <property type="component" value="Unassembled WGS sequence"/>
</dbReference>
<dbReference type="GO" id="GO:0046656">
    <property type="term" value="P:folic acid biosynthetic process"/>
    <property type="evidence" value="ECO:0007669"/>
    <property type="project" value="UniProtKB-KW"/>
</dbReference>
<reference evidence="9" key="2">
    <citation type="submission" date="2020-09" db="EMBL/GenBank/DDBJ databases">
        <authorList>
            <person name="Sun Q."/>
            <person name="Ohkuma M."/>
        </authorList>
    </citation>
    <scope>NUCLEOTIDE SEQUENCE</scope>
    <source>
        <strain evidence="9">JCM 31311</strain>
    </source>
</reference>
<evidence type="ECO:0000256" key="3">
    <source>
        <dbReference type="ARBA" id="ARBA00022679"/>
    </source>
</evidence>
<name>A0A918F522_9DEIO</name>
<sequence>MAEEALIALGANLGDPLAALRAARTALEQFGTVTATSWLYRTRAVGGPPGQPDYLNAALSLHTALEAQALMHALLATEHSSGRVRLERWGPRVLDLDLIGYGDSVLNTPHLTLPHPRAFGRGFVLAPLNDVAPHWRHPVSGESVAAALARVGLDGLERLDERL</sequence>
<dbReference type="PANTHER" id="PTHR43071:SF1">
    <property type="entry name" value="2-AMINO-4-HYDROXY-6-HYDROXYMETHYLDIHYDROPTERIDINE PYROPHOSPHOKINASE"/>
    <property type="match status" value="1"/>
</dbReference>
<dbReference type="EC" id="2.7.6.3" evidence="2"/>
<keyword evidence="7" id="KW-0289">Folate biosynthesis</keyword>
<keyword evidence="6" id="KW-0067">ATP-binding</keyword>
<evidence type="ECO:0000256" key="5">
    <source>
        <dbReference type="ARBA" id="ARBA00022777"/>
    </source>
</evidence>
<evidence type="ECO:0000256" key="2">
    <source>
        <dbReference type="ARBA" id="ARBA00013253"/>
    </source>
</evidence>
<proteinExistence type="predicted"/>
<dbReference type="RefSeq" id="WP_189089452.1">
    <property type="nucleotide sequence ID" value="NZ_BMQL01000007.1"/>
</dbReference>
<evidence type="ECO:0000256" key="6">
    <source>
        <dbReference type="ARBA" id="ARBA00022840"/>
    </source>
</evidence>
<dbReference type="GO" id="GO:0005524">
    <property type="term" value="F:ATP binding"/>
    <property type="evidence" value="ECO:0007669"/>
    <property type="project" value="UniProtKB-KW"/>
</dbReference>
<organism evidence="9 10">
    <name type="scientific">Deinococcus ruber</name>
    <dbReference type="NCBI Taxonomy" id="1848197"/>
    <lineage>
        <taxon>Bacteria</taxon>
        <taxon>Thermotogati</taxon>
        <taxon>Deinococcota</taxon>
        <taxon>Deinococci</taxon>
        <taxon>Deinococcales</taxon>
        <taxon>Deinococcaceae</taxon>
        <taxon>Deinococcus</taxon>
    </lineage>
</organism>
<dbReference type="Pfam" id="PF01288">
    <property type="entry name" value="HPPK"/>
    <property type="match status" value="1"/>
</dbReference>
<dbReference type="CDD" id="cd00483">
    <property type="entry name" value="HPPK"/>
    <property type="match status" value="1"/>
</dbReference>
<keyword evidence="10" id="KW-1185">Reference proteome</keyword>
<dbReference type="Gene3D" id="3.30.70.560">
    <property type="entry name" value="7,8-Dihydro-6-hydroxymethylpterin-pyrophosphokinase HPPK"/>
    <property type="match status" value="1"/>
</dbReference>
<dbReference type="PANTHER" id="PTHR43071">
    <property type="entry name" value="2-AMINO-4-HYDROXY-6-HYDROXYMETHYLDIHYDROPTERIDINE PYROPHOSPHOKINASE"/>
    <property type="match status" value="1"/>
</dbReference>
<dbReference type="SUPFAM" id="SSF55083">
    <property type="entry name" value="6-hydroxymethyl-7,8-dihydropterin pyrophosphokinase, HPPK"/>
    <property type="match status" value="1"/>
</dbReference>
<evidence type="ECO:0000256" key="7">
    <source>
        <dbReference type="ARBA" id="ARBA00022909"/>
    </source>
</evidence>
<dbReference type="AlphaFoldDB" id="A0A918F522"/>
<comment type="pathway">
    <text evidence="1">Cofactor biosynthesis; tetrahydrofolate biosynthesis; 2-amino-4-hydroxy-6-hydroxymethyl-7,8-dihydropteridine diphosphate from 7,8-dihydroneopterin triphosphate: step 4/4.</text>
</comment>
<protein>
    <recommendedName>
        <fullName evidence="2">2-amino-4-hydroxy-6-hydroxymethyldihydropteridine diphosphokinase</fullName>
        <ecNumber evidence="2">2.7.6.3</ecNumber>
    </recommendedName>
</protein>
<gene>
    <name evidence="9" type="ORF">GCM10008957_17670</name>
</gene>
<evidence type="ECO:0000256" key="1">
    <source>
        <dbReference type="ARBA" id="ARBA00005051"/>
    </source>
</evidence>
<evidence type="ECO:0000313" key="9">
    <source>
        <dbReference type="EMBL" id="GGR05210.1"/>
    </source>
</evidence>
<comment type="caution">
    <text evidence="9">The sequence shown here is derived from an EMBL/GenBank/DDBJ whole genome shotgun (WGS) entry which is preliminary data.</text>
</comment>
<keyword evidence="3" id="KW-0808">Transferase</keyword>
<accession>A0A918F522</accession>
<dbReference type="InterPro" id="IPR035907">
    <property type="entry name" value="Hppk_sf"/>
</dbReference>
<dbReference type="GO" id="GO:0016301">
    <property type="term" value="F:kinase activity"/>
    <property type="evidence" value="ECO:0007669"/>
    <property type="project" value="UniProtKB-KW"/>
</dbReference>
<dbReference type="InterPro" id="IPR000550">
    <property type="entry name" value="Hppk"/>
</dbReference>
<keyword evidence="5" id="KW-0418">Kinase</keyword>
<dbReference type="PROSITE" id="PS00794">
    <property type="entry name" value="HPPK"/>
    <property type="match status" value="1"/>
</dbReference>
<evidence type="ECO:0000256" key="4">
    <source>
        <dbReference type="ARBA" id="ARBA00022741"/>
    </source>
</evidence>
<keyword evidence="4" id="KW-0547">Nucleotide-binding</keyword>
<evidence type="ECO:0000259" key="8">
    <source>
        <dbReference type="PROSITE" id="PS00794"/>
    </source>
</evidence>
<feature type="domain" description="7,8-dihydro-6-hydroxymethylpterin-pyrophosphokinase" evidence="8">
    <location>
        <begin position="88"/>
        <end position="99"/>
    </location>
</feature>
<dbReference type="EMBL" id="BMQL01000007">
    <property type="protein sequence ID" value="GGR05210.1"/>
    <property type="molecule type" value="Genomic_DNA"/>
</dbReference>
<dbReference type="GO" id="GO:0003848">
    <property type="term" value="F:2-amino-4-hydroxy-6-hydroxymethyldihydropteridine diphosphokinase activity"/>
    <property type="evidence" value="ECO:0007669"/>
    <property type="project" value="UniProtKB-EC"/>
</dbReference>
<evidence type="ECO:0000313" key="10">
    <source>
        <dbReference type="Proteomes" id="UP000603865"/>
    </source>
</evidence>
<reference evidence="9" key="1">
    <citation type="journal article" date="2014" name="Int. J. Syst. Evol. Microbiol.">
        <title>Complete genome sequence of Corynebacterium casei LMG S-19264T (=DSM 44701T), isolated from a smear-ripened cheese.</title>
        <authorList>
            <consortium name="US DOE Joint Genome Institute (JGI-PGF)"/>
            <person name="Walter F."/>
            <person name="Albersmeier A."/>
            <person name="Kalinowski J."/>
            <person name="Ruckert C."/>
        </authorList>
    </citation>
    <scope>NUCLEOTIDE SEQUENCE</scope>
    <source>
        <strain evidence="9">JCM 31311</strain>
    </source>
</reference>
<dbReference type="NCBIfam" id="TIGR01498">
    <property type="entry name" value="folK"/>
    <property type="match status" value="1"/>
</dbReference>